<dbReference type="Gene3D" id="1.20.5.110">
    <property type="match status" value="2"/>
</dbReference>
<evidence type="ECO:0000256" key="10">
    <source>
        <dbReference type="ARBA" id="ARBA00023054"/>
    </source>
</evidence>
<dbReference type="GO" id="GO:0000139">
    <property type="term" value="C:Golgi membrane"/>
    <property type="evidence" value="ECO:0007669"/>
    <property type="project" value="UniProtKB-SubCell"/>
</dbReference>
<proteinExistence type="inferred from homology"/>
<feature type="coiled-coil region" evidence="22">
    <location>
        <begin position="244"/>
        <end position="271"/>
    </location>
</feature>
<name>A0ABD0WV08_UMBPY</name>
<dbReference type="GO" id="GO:0060170">
    <property type="term" value="C:ciliary membrane"/>
    <property type="evidence" value="ECO:0007669"/>
    <property type="project" value="UniProtKB-SubCell"/>
</dbReference>
<keyword evidence="26" id="KW-1185">Reference proteome</keyword>
<dbReference type="CDD" id="cd15887">
    <property type="entry name" value="SNARE_SNAP29N"/>
    <property type="match status" value="1"/>
</dbReference>
<evidence type="ECO:0000256" key="7">
    <source>
        <dbReference type="ARBA" id="ARBA00022927"/>
    </source>
</evidence>
<feature type="region of interest" description="Disordered" evidence="23">
    <location>
        <begin position="148"/>
        <end position="204"/>
    </location>
</feature>
<evidence type="ECO:0000256" key="18">
    <source>
        <dbReference type="ARBA" id="ARBA00041113"/>
    </source>
</evidence>
<feature type="domain" description="T-SNARE coiled-coil homology" evidence="24">
    <location>
        <begin position="65"/>
        <end position="127"/>
    </location>
</feature>
<keyword evidence="11" id="KW-0969">Cilium</keyword>
<dbReference type="CDD" id="cd15856">
    <property type="entry name" value="SNARE_SNAP29C"/>
    <property type="match status" value="1"/>
</dbReference>
<evidence type="ECO:0000313" key="26">
    <source>
        <dbReference type="Proteomes" id="UP001557470"/>
    </source>
</evidence>
<dbReference type="InterPro" id="IPR000727">
    <property type="entry name" value="T_SNARE_dom"/>
</dbReference>
<evidence type="ECO:0000256" key="13">
    <source>
        <dbReference type="ARBA" id="ARBA00023273"/>
    </source>
</evidence>
<keyword evidence="7" id="KW-0653">Protein transport</keyword>
<protein>
    <recommendedName>
        <fullName evidence="18">Synaptosomal-associated protein 29</fullName>
    </recommendedName>
    <alternativeName>
        <fullName evidence="19">Soluble 29 kDa NSF attachment protein</fullName>
    </alternativeName>
    <alternativeName>
        <fullName evidence="20">Vesicle-membrane fusion protein SNAP-29</fullName>
    </alternativeName>
</protein>
<evidence type="ECO:0000256" key="14">
    <source>
        <dbReference type="ARBA" id="ARBA00023329"/>
    </source>
</evidence>
<dbReference type="PANTHER" id="PTHR19305">
    <property type="entry name" value="SYNAPTOSOMAL ASSOCIATED PROTEIN"/>
    <property type="match status" value="1"/>
</dbReference>
<sequence length="276" mass="30981">MVESRTLSEGVWIITMAYPKTHNPFADDDEEDEQQPRSRGGIDEPDEIGLSEAERKQRYLQQQVMRTANSAVESSQRSLGLIYESEKMGTETAEELMRQGEALKRSERMVDNMDEDLKTSQKHINSIKSVWGGLVNYFKAKPEANKLPPEQPVGYQASSKLQNALSQSKVHEDKYQASHPNLRKLDTGGFGATASEDDNSYSQNGYPANKHLRAAHKTLDSNLDEMSVGLGRLKNLGLGLQSEIEDQDASLDNLLNKVDKMDLKINKTNQQLKNLK</sequence>
<keyword evidence="12" id="KW-0472">Membrane</keyword>
<keyword evidence="9" id="KW-0333">Golgi apparatus</keyword>
<feature type="domain" description="T-SNARE coiled-coil homology" evidence="24">
    <location>
        <begin position="213"/>
        <end position="275"/>
    </location>
</feature>
<evidence type="ECO:0000256" key="12">
    <source>
        <dbReference type="ARBA" id="ARBA00023136"/>
    </source>
</evidence>
<keyword evidence="4" id="KW-1003">Cell membrane</keyword>
<feature type="compositionally biased region" description="Polar residues" evidence="23">
    <location>
        <begin position="156"/>
        <end position="168"/>
    </location>
</feature>
<comment type="function">
    <text evidence="15">SNAREs, soluble N-ethylmaleimide-sensitive factor-attachment protein receptors, are essential proteins for fusion of cellular membranes. SNAREs localized on opposing membranes assemble to form a trans-SNARE complex, an extended, parallel four alpha-helical bundle that drives membrane fusion. SNAP29 is a SNARE involved in autophagy through the direct control of autophagosome membrane fusion with the lysososome membrane. Also plays a role in ciliogenesis by regulating membrane fusions.</text>
</comment>
<accession>A0ABD0WV08</accession>
<dbReference type="SMART" id="SM00397">
    <property type="entry name" value="t_SNARE"/>
    <property type="match status" value="2"/>
</dbReference>
<comment type="subunit">
    <text evidence="21">Forms a SNARE complex, composed of VAMP8, SNAP29 and STX17, involved in fusion of autophagosome with lysosome. Interacts with multiple syntaxins including STX6. Interacts with EIPR1. Interacts with STX17; this interaction is increased in the absence of TMEM39A.</text>
</comment>
<evidence type="ECO:0000259" key="24">
    <source>
        <dbReference type="PROSITE" id="PS50192"/>
    </source>
</evidence>
<evidence type="ECO:0000256" key="9">
    <source>
        <dbReference type="ARBA" id="ARBA00023034"/>
    </source>
</evidence>
<keyword evidence="8" id="KW-0072">Autophagy</keyword>
<evidence type="ECO:0000256" key="8">
    <source>
        <dbReference type="ARBA" id="ARBA00023006"/>
    </source>
</evidence>
<keyword evidence="10 22" id="KW-0175">Coiled coil</keyword>
<dbReference type="FunFam" id="1.20.5.110:FF:000041">
    <property type="entry name" value="Synaptosomal-associated protein 29"/>
    <property type="match status" value="1"/>
</dbReference>
<dbReference type="AlphaFoldDB" id="A0ABD0WV08"/>
<gene>
    <name evidence="25" type="ORF">UPYG_G00178910</name>
</gene>
<dbReference type="GO" id="GO:0015031">
    <property type="term" value="P:protein transport"/>
    <property type="evidence" value="ECO:0007669"/>
    <property type="project" value="UniProtKB-KW"/>
</dbReference>
<comment type="caution">
    <text evidence="25">The sequence shown here is derived from an EMBL/GenBank/DDBJ whole genome shotgun (WGS) entry which is preliminary data.</text>
</comment>
<organism evidence="25 26">
    <name type="scientific">Umbra pygmaea</name>
    <name type="common">Eastern mudminnow</name>
    <dbReference type="NCBI Taxonomy" id="75934"/>
    <lineage>
        <taxon>Eukaryota</taxon>
        <taxon>Metazoa</taxon>
        <taxon>Chordata</taxon>
        <taxon>Craniata</taxon>
        <taxon>Vertebrata</taxon>
        <taxon>Euteleostomi</taxon>
        <taxon>Actinopterygii</taxon>
        <taxon>Neopterygii</taxon>
        <taxon>Teleostei</taxon>
        <taxon>Protacanthopterygii</taxon>
        <taxon>Esociformes</taxon>
        <taxon>Umbridae</taxon>
        <taxon>Umbra</taxon>
    </lineage>
</organism>
<evidence type="ECO:0000256" key="22">
    <source>
        <dbReference type="SAM" id="Coils"/>
    </source>
</evidence>
<evidence type="ECO:0000256" key="16">
    <source>
        <dbReference type="ARBA" id="ARBA00037808"/>
    </source>
</evidence>
<dbReference type="PROSITE" id="PS50192">
    <property type="entry name" value="T_SNARE"/>
    <property type="match status" value="2"/>
</dbReference>
<evidence type="ECO:0000313" key="25">
    <source>
        <dbReference type="EMBL" id="KAL0978985.1"/>
    </source>
</evidence>
<dbReference type="GO" id="GO:0000421">
    <property type="term" value="C:autophagosome membrane"/>
    <property type="evidence" value="ECO:0007669"/>
    <property type="project" value="UniProtKB-SubCell"/>
</dbReference>
<evidence type="ECO:0000256" key="15">
    <source>
        <dbReference type="ARBA" id="ARBA00037064"/>
    </source>
</evidence>
<dbReference type="EMBL" id="JAGEUA010000005">
    <property type="protein sequence ID" value="KAL0978985.1"/>
    <property type="molecule type" value="Genomic_DNA"/>
</dbReference>
<evidence type="ECO:0000256" key="2">
    <source>
        <dbReference type="ARBA" id="ARBA00009480"/>
    </source>
</evidence>
<dbReference type="Proteomes" id="UP001557470">
    <property type="component" value="Unassembled WGS sequence"/>
</dbReference>
<keyword evidence="3" id="KW-0813">Transport</keyword>
<evidence type="ECO:0000256" key="4">
    <source>
        <dbReference type="ARBA" id="ARBA00022475"/>
    </source>
</evidence>
<evidence type="ECO:0000256" key="21">
    <source>
        <dbReference type="ARBA" id="ARBA00046522"/>
    </source>
</evidence>
<evidence type="ECO:0000256" key="6">
    <source>
        <dbReference type="ARBA" id="ARBA00022553"/>
    </source>
</evidence>
<evidence type="ECO:0000256" key="3">
    <source>
        <dbReference type="ARBA" id="ARBA00022448"/>
    </source>
</evidence>
<evidence type="ECO:0000256" key="23">
    <source>
        <dbReference type="SAM" id="MobiDB-lite"/>
    </source>
</evidence>
<comment type="subcellular location">
    <subcellularLocation>
        <location evidence="16">Cell projection</location>
        <location evidence="16">Cilium membrane</location>
        <topology evidence="16">Peripheral membrane protein</topology>
    </subcellularLocation>
    <subcellularLocation>
        <location evidence="17">Cytoplasmic vesicle</location>
        <location evidence="17">Autophagosome membrane</location>
        <topology evidence="17">Peripheral membrane protein</topology>
    </subcellularLocation>
    <subcellularLocation>
        <location evidence="1">Golgi apparatus membrane</location>
        <topology evidence="1">Peripheral membrane protein</topology>
    </subcellularLocation>
</comment>
<evidence type="ECO:0000256" key="5">
    <source>
        <dbReference type="ARBA" id="ARBA00022490"/>
    </source>
</evidence>
<dbReference type="GO" id="GO:0031410">
    <property type="term" value="C:cytoplasmic vesicle"/>
    <property type="evidence" value="ECO:0007669"/>
    <property type="project" value="UniProtKB-KW"/>
</dbReference>
<evidence type="ECO:0000256" key="20">
    <source>
        <dbReference type="ARBA" id="ARBA00043032"/>
    </source>
</evidence>
<evidence type="ECO:0000256" key="19">
    <source>
        <dbReference type="ARBA" id="ARBA00042308"/>
    </source>
</evidence>
<evidence type="ECO:0000256" key="11">
    <source>
        <dbReference type="ARBA" id="ARBA00023069"/>
    </source>
</evidence>
<feature type="region of interest" description="Disordered" evidence="23">
    <location>
        <begin position="18"/>
        <end position="54"/>
    </location>
</feature>
<keyword evidence="6" id="KW-0597">Phosphoprotein</keyword>
<reference evidence="25 26" key="1">
    <citation type="submission" date="2024-06" db="EMBL/GenBank/DDBJ databases">
        <authorList>
            <person name="Pan Q."/>
            <person name="Wen M."/>
            <person name="Jouanno E."/>
            <person name="Zahm M."/>
            <person name="Klopp C."/>
            <person name="Cabau C."/>
            <person name="Louis A."/>
            <person name="Berthelot C."/>
            <person name="Parey E."/>
            <person name="Roest Crollius H."/>
            <person name="Montfort J."/>
            <person name="Robinson-Rechavi M."/>
            <person name="Bouchez O."/>
            <person name="Lampietro C."/>
            <person name="Lopez Roques C."/>
            <person name="Donnadieu C."/>
            <person name="Postlethwait J."/>
            <person name="Bobe J."/>
            <person name="Verreycken H."/>
            <person name="Guiguen Y."/>
        </authorList>
    </citation>
    <scope>NUCLEOTIDE SEQUENCE [LARGE SCALE GENOMIC DNA]</scope>
    <source>
        <strain evidence="25">Up_M1</strain>
        <tissue evidence="25">Testis</tissue>
    </source>
</reference>
<evidence type="ECO:0000256" key="17">
    <source>
        <dbReference type="ARBA" id="ARBA00037854"/>
    </source>
</evidence>
<evidence type="ECO:0000256" key="1">
    <source>
        <dbReference type="ARBA" id="ARBA00004395"/>
    </source>
</evidence>
<keyword evidence="5" id="KW-0963">Cytoplasm</keyword>
<keyword evidence="13" id="KW-0966">Cell projection</keyword>
<dbReference type="FunFam" id="1.20.5.110:FF:000051">
    <property type="entry name" value="synaptosomal-associated protein 29"/>
    <property type="match status" value="1"/>
</dbReference>
<keyword evidence="14" id="KW-0968">Cytoplasmic vesicle</keyword>
<dbReference type="GO" id="GO:0006914">
    <property type="term" value="P:autophagy"/>
    <property type="evidence" value="ECO:0007669"/>
    <property type="project" value="UniProtKB-KW"/>
</dbReference>
<comment type="similarity">
    <text evidence="2">Belongs to the SNAP-25 family.</text>
</comment>
<dbReference type="SUPFAM" id="SSF58038">
    <property type="entry name" value="SNARE fusion complex"/>
    <property type="match status" value="2"/>
</dbReference>
<dbReference type="PANTHER" id="PTHR19305:SF9">
    <property type="entry name" value="SYNAPTOSOMAL-ASSOCIATED PROTEIN 29"/>
    <property type="match status" value="1"/>
</dbReference>